<dbReference type="EMBL" id="LXQA010306075">
    <property type="protein sequence ID" value="MCI42556.1"/>
    <property type="molecule type" value="Genomic_DNA"/>
</dbReference>
<protein>
    <submittedName>
        <fullName evidence="2">Uncharacterized protein</fullName>
    </submittedName>
</protein>
<proteinExistence type="predicted"/>
<evidence type="ECO:0000256" key="1">
    <source>
        <dbReference type="SAM" id="MobiDB-lite"/>
    </source>
</evidence>
<evidence type="ECO:0000313" key="3">
    <source>
        <dbReference type="Proteomes" id="UP000265520"/>
    </source>
</evidence>
<organism evidence="2 3">
    <name type="scientific">Trifolium medium</name>
    <dbReference type="NCBI Taxonomy" id="97028"/>
    <lineage>
        <taxon>Eukaryota</taxon>
        <taxon>Viridiplantae</taxon>
        <taxon>Streptophyta</taxon>
        <taxon>Embryophyta</taxon>
        <taxon>Tracheophyta</taxon>
        <taxon>Spermatophyta</taxon>
        <taxon>Magnoliopsida</taxon>
        <taxon>eudicotyledons</taxon>
        <taxon>Gunneridae</taxon>
        <taxon>Pentapetalae</taxon>
        <taxon>rosids</taxon>
        <taxon>fabids</taxon>
        <taxon>Fabales</taxon>
        <taxon>Fabaceae</taxon>
        <taxon>Papilionoideae</taxon>
        <taxon>50 kb inversion clade</taxon>
        <taxon>NPAAA clade</taxon>
        <taxon>Hologalegina</taxon>
        <taxon>IRL clade</taxon>
        <taxon>Trifolieae</taxon>
        <taxon>Trifolium</taxon>
    </lineage>
</organism>
<feature type="non-terminal residue" evidence="2">
    <location>
        <position position="87"/>
    </location>
</feature>
<keyword evidence="3" id="KW-1185">Reference proteome</keyword>
<accession>A0A392S3V1</accession>
<comment type="caution">
    <text evidence="2">The sequence shown here is derived from an EMBL/GenBank/DDBJ whole genome shotgun (WGS) entry which is preliminary data.</text>
</comment>
<evidence type="ECO:0000313" key="2">
    <source>
        <dbReference type="EMBL" id="MCI42556.1"/>
    </source>
</evidence>
<dbReference type="AlphaFoldDB" id="A0A392S3V1"/>
<feature type="region of interest" description="Disordered" evidence="1">
    <location>
        <begin position="1"/>
        <end position="37"/>
    </location>
</feature>
<feature type="non-terminal residue" evidence="2">
    <location>
        <position position="1"/>
    </location>
</feature>
<feature type="compositionally biased region" description="Pro residues" evidence="1">
    <location>
        <begin position="20"/>
        <end position="33"/>
    </location>
</feature>
<feature type="compositionally biased region" description="Basic and acidic residues" evidence="1">
    <location>
        <begin position="1"/>
        <end position="12"/>
    </location>
</feature>
<dbReference type="Proteomes" id="UP000265520">
    <property type="component" value="Unassembled WGS sequence"/>
</dbReference>
<name>A0A392S3V1_9FABA</name>
<reference evidence="2 3" key="1">
    <citation type="journal article" date="2018" name="Front. Plant Sci.">
        <title>Red Clover (Trifolium pratense) and Zigzag Clover (T. medium) - A Picture of Genomic Similarities and Differences.</title>
        <authorList>
            <person name="Dluhosova J."/>
            <person name="Istvanek J."/>
            <person name="Nedelnik J."/>
            <person name="Repkova J."/>
        </authorList>
    </citation>
    <scope>NUCLEOTIDE SEQUENCE [LARGE SCALE GENOMIC DNA]</scope>
    <source>
        <strain evidence="3">cv. 10/8</strain>
        <tissue evidence="2">Leaf</tissue>
    </source>
</reference>
<sequence length="87" mass="9013">PDADLHTTEAETRIAGGPTMIPPPPKPPEPPDVGSPQTGLTVVALLQSQTTPMKKYVTGRGSEVTEGVRGVASVGKILEKAGAEWVI</sequence>